<name>A0A6A6YSG2_9PEZI</name>
<evidence type="ECO:0000313" key="2">
    <source>
        <dbReference type="Proteomes" id="UP000504636"/>
    </source>
</evidence>
<gene>
    <name evidence="1 3" type="ORF">BDZ99DRAFT_570196</name>
</gene>
<dbReference type="EMBL" id="MU003699">
    <property type="protein sequence ID" value="KAF2810905.1"/>
    <property type="molecule type" value="Genomic_DNA"/>
</dbReference>
<proteinExistence type="predicted"/>
<organism evidence="1">
    <name type="scientific">Mytilinidion resinicola</name>
    <dbReference type="NCBI Taxonomy" id="574789"/>
    <lineage>
        <taxon>Eukaryota</taxon>
        <taxon>Fungi</taxon>
        <taxon>Dikarya</taxon>
        <taxon>Ascomycota</taxon>
        <taxon>Pezizomycotina</taxon>
        <taxon>Dothideomycetes</taxon>
        <taxon>Pleosporomycetidae</taxon>
        <taxon>Mytilinidiales</taxon>
        <taxon>Mytilinidiaceae</taxon>
        <taxon>Mytilinidion</taxon>
    </lineage>
</organism>
<dbReference type="AlphaFoldDB" id="A0A6A6YSG2"/>
<protein>
    <submittedName>
        <fullName evidence="1 3">Uncharacterized protein</fullName>
    </submittedName>
</protein>
<reference evidence="3" key="2">
    <citation type="submission" date="2020-04" db="EMBL/GenBank/DDBJ databases">
        <authorList>
            <consortium name="NCBI Genome Project"/>
        </authorList>
    </citation>
    <scope>NUCLEOTIDE SEQUENCE</scope>
    <source>
        <strain evidence="3">CBS 304.34</strain>
    </source>
</reference>
<reference evidence="3" key="3">
    <citation type="submission" date="2025-04" db="UniProtKB">
        <authorList>
            <consortium name="RefSeq"/>
        </authorList>
    </citation>
    <scope>IDENTIFICATION</scope>
    <source>
        <strain evidence="3">CBS 304.34</strain>
    </source>
</reference>
<reference evidence="1 3" key="1">
    <citation type="journal article" date="2020" name="Stud. Mycol.">
        <title>101 Dothideomycetes genomes: a test case for predicting lifestyles and emergence of pathogens.</title>
        <authorList>
            <person name="Haridas S."/>
            <person name="Albert R."/>
            <person name="Binder M."/>
            <person name="Bloem J."/>
            <person name="Labutti K."/>
            <person name="Salamov A."/>
            <person name="Andreopoulos B."/>
            <person name="Baker S."/>
            <person name="Barry K."/>
            <person name="Bills G."/>
            <person name="Bluhm B."/>
            <person name="Cannon C."/>
            <person name="Castanera R."/>
            <person name="Culley D."/>
            <person name="Daum C."/>
            <person name="Ezra D."/>
            <person name="Gonzalez J."/>
            <person name="Henrissat B."/>
            <person name="Kuo A."/>
            <person name="Liang C."/>
            <person name="Lipzen A."/>
            <person name="Lutzoni F."/>
            <person name="Magnuson J."/>
            <person name="Mondo S."/>
            <person name="Nolan M."/>
            <person name="Ohm R."/>
            <person name="Pangilinan J."/>
            <person name="Park H.-J."/>
            <person name="Ramirez L."/>
            <person name="Alfaro M."/>
            <person name="Sun H."/>
            <person name="Tritt A."/>
            <person name="Yoshinaga Y."/>
            <person name="Zwiers L.-H."/>
            <person name="Turgeon B."/>
            <person name="Goodwin S."/>
            <person name="Spatafora J."/>
            <person name="Crous P."/>
            <person name="Grigoriev I."/>
        </authorList>
    </citation>
    <scope>NUCLEOTIDE SEQUENCE</scope>
    <source>
        <strain evidence="1 3">CBS 304.34</strain>
    </source>
</reference>
<dbReference type="Proteomes" id="UP000504636">
    <property type="component" value="Unplaced"/>
</dbReference>
<evidence type="ECO:0000313" key="1">
    <source>
        <dbReference type="EMBL" id="KAF2810905.1"/>
    </source>
</evidence>
<evidence type="ECO:0000313" key="3">
    <source>
        <dbReference type="RefSeq" id="XP_033577869.1"/>
    </source>
</evidence>
<sequence>MSASPKLRDKSTSPIFAMSARIMCSRKPTLPSGPMEDVPAVFWLPKGCHYCISTTQMDRSSIPTEPVALSIGVPPTAGRIQRGSHETSACLLRHLFELDLDSTASTTTFQTRHQIISSGQSENNIMKVLALIPAFLALASAAPVAQPDRRHIAPWHPPGDDRAADSSYAVKKRVNFEADAMLAERAHFEADAMLAVARAPESSYAEKKKKRANFEADAMLAVARAPESSYAEKEKRSNFEADAMLAVARDAESSYAAKKRGNFEADAMLAVAREEKSSYAPDPA</sequence>
<dbReference type="OrthoDB" id="3691055at2759"/>
<dbReference type="GeneID" id="54468856"/>
<accession>A0A6A6YSG2</accession>
<keyword evidence="2" id="KW-1185">Reference proteome</keyword>
<dbReference type="RefSeq" id="XP_033577869.1">
    <property type="nucleotide sequence ID" value="XM_033727963.1"/>
</dbReference>